<evidence type="ECO:0000313" key="2">
    <source>
        <dbReference type="Proteomes" id="UP000829494"/>
    </source>
</evidence>
<evidence type="ECO:0000313" key="1">
    <source>
        <dbReference type="EMBL" id="UNZ06643.1"/>
    </source>
</evidence>
<name>A0ABY3Z960_STRRM</name>
<reference evidence="1 2" key="1">
    <citation type="submission" date="2022-03" db="EMBL/GenBank/DDBJ databases">
        <title>Complete genome of Streptomyces rimosus ssp. rimosus R7 (=ATCC 10970).</title>
        <authorList>
            <person name="Beganovic S."/>
            <person name="Ruckert C."/>
            <person name="Busche T."/>
            <person name="Kalinowski J."/>
            <person name="Wittmann C."/>
        </authorList>
    </citation>
    <scope>NUCLEOTIDE SEQUENCE [LARGE SCALE GENOMIC DNA]</scope>
    <source>
        <strain evidence="1 2">R7</strain>
    </source>
</reference>
<organism evidence="1 2">
    <name type="scientific">Streptomyces rimosus subsp. rimosus</name>
    <dbReference type="NCBI Taxonomy" id="132474"/>
    <lineage>
        <taxon>Bacteria</taxon>
        <taxon>Bacillati</taxon>
        <taxon>Actinomycetota</taxon>
        <taxon>Actinomycetes</taxon>
        <taxon>Kitasatosporales</taxon>
        <taxon>Streptomycetaceae</taxon>
        <taxon>Streptomyces</taxon>
    </lineage>
</organism>
<gene>
    <name evidence="1" type="ORF">SRIMR7_31270</name>
</gene>
<dbReference type="EMBL" id="CP094298">
    <property type="protein sequence ID" value="UNZ06643.1"/>
    <property type="molecule type" value="Genomic_DNA"/>
</dbReference>
<dbReference type="Pfam" id="PF07081">
    <property type="entry name" value="DUF1349"/>
    <property type="match status" value="1"/>
</dbReference>
<accession>A0ABY3Z960</accession>
<proteinExistence type="predicted"/>
<dbReference type="PANTHER" id="PTHR35332:SF2">
    <property type="entry name" value="REGULATION OF ENOLASE PROTEIN 1"/>
    <property type="match status" value="1"/>
</dbReference>
<dbReference type="SUPFAM" id="SSF49899">
    <property type="entry name" value="Concanavalin A-like lectins/glucanases"/>
    <property type="match status" value="1"/>
</dbReference>
<protein>
    <recommendedName>
        <fullName evidence="3">DUF1349 domain-containing protein</fullName>
    </recommendedName>
</protein>
<dbReference type="Gene3D" id="2.60.120.200">
    <property type="match status" value="1"/>
</dbReference>
<dbReference type="InterPro" id="IPR013320">
    <property type="entry name" value="ConA-like_dom_sf"/>
</dbReference>
<dbReference type="PANTHER" id="PTHR35332">
    <property type="entry name" value="REGULATION OF ENOLASE PROTEIN 1"/>
    <property type="match status" value="1"/>
</dbReference>
<evidence type="ECO:0008006" key="3">
    <source>
        <dbReference type="Google" id="ProtNLM"/>
    </source>
</evidence>
<sequence>MVLGLGRDLGLGWDLRLCLGLGLGLGLEVVLGCGVWDGGRGLCVEEMDWGAGRARWLNPPPEVWCEGGAAGGGSMVVTAAEGSDFWRRTGYGFVRDTGHALLAPFPADSAVEVSFVAAFDELYDQAGAMVRVDARTWIKAGVEMSDGAPQVGAVVTREWSDWSLAPVPAWAGREVTVRVSRSGDALTVRARREQEPWRMVRLAPLDPDAVAYAGPFCCSPQRAGLKVRFTRFVAGPADASLHCP</sequence>
<dbReference type="InterPro" id="IPR009784">
    <property type="entry name" value="DUF1349"/>
</dbReference>
<dbReference type="Proteomes" id="UP000829494">
    <property type="component" value="Chromosome"/>
</dbReference>
<keyword evidence="2" id="KW-1185">Reference proteome</keyword>